<reference evidence="1" key="1">
    <citation type="journal article" date="2019" name="bioRxiv">
        <title>The Genome of the Zebra Mussel, Dreissena polymorpha: A Resource for Invasive Species Research.</title>
        <authorList>
            <person name="McCartney M.A."/>
            <person name="Auch B."/>
            <person name="Kono T."/>
            <person name="Mallez S."/>
            <person name="Zhang Y."/>
            <person name="Obille A."/>
            <person name="Becker A."/>
            <person name="Abrahante J.E."/>
            <person name="Garbe J."/>
            <person name="Badalamenti J.P."/>
            <person name="Herman A."/>
            <person name="Mangelson H."/>
            <person name="Liachko I."/>
            <person name="Sullivan S."/>
            <person name="Sone E.D."/>
            <person name="Koren S."/>
            <person name="Silverstein K.A.T."/>
            <person name="Beckman K.B."/>
            <person name="Gohl D.M."/>
        </authorList>
    </citation>
    <scope>NUCLEOTIDE SEQUENCE</scope>
    <source>
        <strain evidence="1">Duluth1</strain>
        <tissue evidence="1">Whole animal</tissue>
    </source>
</reference>
<accession>A0A9D3YEL3</accession>
<name>A0A9D3YEL3_DREPO</name>
<evidence type="ECO:0000313" key="1">
    <source>
        <dbReference type="EMBL" id="KAH3696977.1"/>
    </source>
</evidence>
<protein>
    <submittedName>
        <fullName evidence="1">Uncharacterized protein</fullName>
    </submittedName>
</protein>
<gene>
    <name evidence="1" type="ORF">DPMN_084461</name>
</gene>
<dbReference type="AlphaFoldDB" id="A0A9D3YEL3"/>
<sequence length="134" mass="15467">MQQQTTERAPGRRNYQHNLLQSTYRYNLHLLDIHTIDGHRPIQNHMRSGELNSKPGSLQGPISCEEIQPGSIGTRYLLPASYAIRVTKPGSIFYCHARLIQRYEARELTCCNRLLGDRSLLPFVVMGTYSYRPY</sequence>
<dbReference type="Proteomes" id="UP000828390">
    <property type="component" value="Unassembled WGS sequence"/>
</dbReference>
<dbReference type="EMBL" id="JAIWYP010000016">
    <property type="protein sequence ID" value="KAH3696977.1"/>
    <property type="molecule type" value="Genomic_DNA"/>
</dbReference>
<comment type="caution">
    <text evidence="1">The sequence shown here is derived from an EMBL/GenBank/DDBJ whole genome shotgun (WGS) entry which is preliminary data.</text>
</comment>
<reference evidence="1" key="2">
    <citation type="submission" date="2020-11" db="EMBL/GenBank/DDBJ databases">
        <authorList>
            <person name="McCartney M.A."/>
            <person name="Auch B."/>
            <person name="Kono T."/>
            <person name="Mallez S."/>
            <person name="Becker A."/>
            <person name="Gohl D.M."/>
            <person name="Silverstein K.A.T."/>
            <person name="Koren S."/>
            <person name="Bechman K.B."/>
            <person name="Herman A."/>
            <person name="Abrahante J.E."/>
            <person name="Garbe J."/>
        </authorList>
    </citation>
    <scope>NUCLEOTIDE SEQUENCE</scope>
    <source>
        <strain evidence="1">Duluth1</strain>
        <tissue evidence="1">Whole animal</tissue>
    </source>
</reference>
<keyword evidence="2" id="KW-1185">Reference proteome</keyword>
<evidence type="ECO:0000313" key="2">
    <source>
        <dbReference type="Proteomes" id="UP000828390"/>
    </source>
</evidence>
<proteinExistence type="predicted"/>
<organism evidence="1 2">
    <name type="scientific">Dreissena polymorpha</name>
    <name type="common">Zebra mussel</name>
    <name type="synonym">Mytilus polymorpha</name>
    <dbReference type="NCBI Taxonomy" id="45954"/>
    <lineage>
        <taxon>Eukaryota</taxon>
        <taxon>Metazoa</taxon>
        <taxon>Spiralia</taxon>
        <taxon>Lophotrochozoa</taxon>
        <taxon>Mollusca</taxon>
        <taxon>Bivalvia</taxon>
        <taxon>Autobranchia</taxon>
        <taxon>Heteroconchia</taxon>
        <taxon>Euheterodonta</taxon>
        <taxon>Imparidentia</taxon>
        <taxon>Neoheterodontei</taxon>
        <taxon>Myida</taxon>
        <taxon>Dreissenoidea</taxon>
        <taxon>Dreissenidae</taxon>
        <taxon>Dreissena</taxon>
    </lineage>
</organism>